<name>A0A5M3Z549_ASPTE</name>
<dbReference type="EMBL" id="BLJY01000005">
    <property type="protein sequence ID" value="GFF16281.1"/>
    <property type="molecule type" value="Genomic_DNA"/>
</dbReference>
<feature type="region of interest" description="Disordered" evidence="1">
    <location>
        <begin position="293"/>
        <end position="342"/>
    </location>
</feature>
<feature type="region of interest" description="Disordered" evidence="1">
    <location>
        <begin position="160"/>
        <end position="201"/>
    </location>
</feature>
<gene>
    <name evidence="2" type="ORF">ATEIFO6365_0005047100</name>
</gene>
<dbReference type="Proteomes" id="UP000452235">
    <property type="component" value="Unassembled WGS sequence"/>
</dbReference>
<dbReference type="GO" id="GO:0016740">
    <property type="term" value="F:transferase activity"/>
    <property type="evidence" value="ECO:0007669"/>
    <property type="project" value="UniProtKB-KW"/>
</dbReference>
<evidence type="ECO:0000313" key="2">
    <source>
        <dbReference type="EMBL" id="GFF16281.1"/>
    </source>
</evidence>
<feature type="compositionally biased region" description="Acidic residues" evidence="1">
    <location>
        <begin position="367"/>
        <end position="380"/>
    </location>
</feature>
<evidence type="ECO:0000313" key="3">
    <source>
        <dbReference type="Proteomes" id="UP000452235"/>
    </source>
</evidence>
<feature type="compositionally biased region" description="Polar residues" evidence="1">
    <location>
        <begin position="86"/>
        <end position="98"/>
    </location>
</feature>
<feature type="region of interest" description="Disordered" evidence="1">
    <location>
        <begin position="31"/>
        <end position="142"/>
    </location>
</feature>
<reference evidence="2 3" key="1">
    <citation type="submission" date="2020-01" db="EMBL/GenBank/DDBJ databases">
        <title>Aspergillus terreus IFO 6365 whole genome shotgun sequence.</title>
        <authorList>
            <person name="Kanamasa S."/>
            <person name="Takahashi H."/>
        </authorList>
    </citation>
    <scope>NUCLEOTIDE SEQUENCE [LARGE SCALE GENOMIC DNA]</scope>
    <source>
        <strain evidence="2 3">IFO 6365</strain>
    </source>
</reference>
<organism evidence="2 3">
    <name type="scientific">Aspergillus terreus</name>
    <dbReference type="NCBI Taxonomy" id="33178"/>
    <lineage>
        <taxon>Eukaryota</taxon>
        <taxon>Fungi</taxon>
        <taxon>Dikarya</taxon>
        <taxon>Ascomycota</taxon>
        <taxon>Pezizomycotina</taxon>
        <taxon>Eurotiomycetes</taxon>
        <taxon>Eurotiomycetidae</taxon>
        <taxon>Eurotiales</taxon>
        <taxon>Aspergillaceae</taxon>
        <taxon>Aspergillus</taxon>
        <taxon>Aspergillus subgen. Circumdati</taxon>
    </lineage>
</organism>
<protein>
    <submittedName>
        <fullName evidence="2">Phosphotransferase enzyme family</fullName>
    </submittedName>
</protein>
<feature type="compositionally biased region" description="Pro residues" evidence="1">
    <location>
        <begin position="168"/>
        <end position="181"/>
    </location>
</feature>
<accession>A0A5M3Z549</accession>
<dbReference type="OrthoDB" id="4503943at2759"/>
<sequence>MPQRDQEPQRSSLPSLRSLAHVVQLSRSNAIRGRQIERRQTIDVPEPEPTLKRSNAIVRRGRNPPDCPQGTHPTNTTEGRCLSFDSPLSPTTAQQNAFAEQRAQAEPPLEPQDARLQTVSSVHGYQNASHPAEPQSVTSDTQLLDLPIRPYRPYRPYRNACVSEPDGEPCPPPTLPPPYPTDPAHLSASVPPPPPAQDTPVDWDEVRRLPRLLTAWAQEGNSASRIGHLLHETAYGRDRSLGNLVTTMVDQRRAYHEIGHAVLRNLDLRNDCGDPLYWDVPRGDVSLTPVSRLQMPIPDQPFGGDEQEMHEGGREDGTNDEDGGSPLSYEHPHTLGPRMVCPQPRPNQVRWPFFEDDESLEAFLAEAQDEDEEEEEEEAREESVPTYHPSMARRPRYVVPDYIPVSCAASIVGGDSDEEE</sequence>
<feature type="region of interest" description="Disordered" evidence="1">
    <location>
        <begin position="365"/>
        <end position="394"/>
    </location>
</feature>
<proteinExistence type="predicted"/>
<dbReference type="AlphaFoldDB" id="A0A5M3Z549"/>
<feature type="compositionally biased region" description="Basic and acidic residues" evidence="1">
    <location>
        <begin position="307"/>
        <end position="317"/>
    </location>
</feature>
<comment type="caution">
    <text evidence="2">The sequence shown here is derived from an EMBL/GenBank/DDBJ whole genome shotgun (WGS) entry which is preliminary data.</text>
</comment>
<keyword evidence="2" id="KW-0808">Transferase</keyword>
<feature type="compositionally biased region" description="Polar residues" evidence="1">
    <location>
        <begin position="115"/>
        <end position="142"/>
    </location>
</feature>
<keyword evidence="3" id="KW-1185">Reference proteome</keyword>
<evidence type="ECO:0000256" key="1">
    <source>
        <dbReference type="SAM" id="MobiDB-lite"/>
    </source>
</evidence>